<dbReference type="InterPro" id="IPR014001">
    <property type="entry name" value="Helicase_ATP-bd"/>
</dbReference>
<dbReference type="InterPro" id="IPR058752">
    <property type="entry name" value="RDRP_C_head"/>
</dbReference>
<dbReference type="PANTHER" id="PTHR23079">
    <property type="entry name" value="RNA-DEPENDENT RNA POLYMERASE"/>
    <property type="match status" value="1"/>
</dbReference>
<reference evidence="14 15" key="1">
    <citation type="submission" date="2022-05" db="EMBL/GenBank/DDBJ databases">
        <authorList>
            <consortium name="Genoscope - CEA"/>
            <person name="William W."/>
        </authorList>
    </citation>
    <scope>NUCLEOTIDE SEQUENCE [LARGE SCALE GENOMIC DNA]</scope>
</reference>
<keyword evidence="15" id="KW-1185">Reference proteome</keyword>
<dbReference type="Pfam" id="PF05183">
    <property type="entry name" value="RdRP"/>
    <property type="match status" value="1"/>
</dbReference>
<dbReference type="InterPro" id="IPR038557">
    <property type="entry name" value="RLR_C_sf"/>
</dbReference>
<comment type="similarity">
    <text evidence="1">Belongs to the RdRP family.</text>
</comment>
<dbReference type="InterPro" id="IPR027417">
    <property type="entry name" value="P-loop_NTPase"/>
</dbReference>
<dbReference type="Pfam" id="PF26253">
    <property type="entry name" value="RdRP_head"/>
    <property type="match status" value="1"/>
</dbReference>
<dbReference type="Proteomes" id="UP001159405">
    <property type="component" value="Unassembled WGS sequence"/>
</dbReference>
<evidence type="ECO:0000259" key="13">
    <source>
        <dbReference type="PROSITE" id="PS51194"/>
    </source>
</evidence>
<keyword evidence="3" id="KW-0696">RNA-directed RNA polymerase</keyword>
<dbReference type="InterPro" id="IPR057596">
    <property type="entry name" value="RDRP_core"/>
</dbReference>
<evidence type="ECO:0000256" key="3">
    <source>
        <dbReference type="ARBA" id="ARBA00022484"/>
    </source>
</evidence>
<feature type="domain" description="Helicase C-terminal" evidence="13">
    <location>
        <begin position="531"/>
        <end position="699"/>
    </location>
</feature>
<feature type="compositionally biased region" description="Basic residues" evidence="11">
    <location>
        <begin position="2518"/>
        <end position="2527"/>
    </location>
</feature>
<evidence type="ECO:0000313" key="15">
    <source>
        <dbReference type="Proteomes" id="UP001159405"/>
    </source>
</evidence>
<comment type="catalytic activity">
    <reaction evidence="10">
        <text>RNA(n) + a ribonucleoside 5'-triphosphate = RNA(n+1) + diphosphate</text>
        <dbReference type="Rhea" id="RHEA:21248"/>
        <dbReference type="Rhea" id="RHEA-COMP:14527"/>
        <dbReference type="Rhea" id="RHEA-COMP:17342"/>
        <dbReference type="ChEBI" id="CHEBI:33019"/>
        <dbReference type="ChEBI" id="CHEBI:61557"/>
        <dbReference type="ChEBI" id="CHEBI:140395"/>
        <dbReference type="EC" id="2.7.7.48"/>
    </reaction>
</comment>
<evidence type="ECO:0000256" key="11">
    <source>
        <dbReference type="SAM" id="MobiDB-lite"/>
    </source>
</evidence>
<dbReference type="SUPFAM" id="SSF52540">
    <property type="entry name" value="P-loop containing nucleoside triphosphate hydrolases"/>
    <property type="match status" value="1"/>
</dbReference>
<dbReference type="PANTHER" id="PTHR23079:SF55">
    <property type="entry name" value="RNA-DIRECTED RNA POLYMERASE"/>
    <property type="match status" value="1"/>
</dbReference>
<feature type="region of interest" description="Disordered" evidence="11">
    <location>
        <begin position="959"/>
        <end position="985"/>
    </location>
</feature>
<dbReference type="InterPro" id="IPR007855">
    <property type="entry name" value="RDRP"/>
</dbReference>
<evidence type="ECO:0000256" key="9">
    <source>
        <dbReference type="ARBA" id="ARBA00023158"/>
    </source>
</evidence>
<organism evidence="14 15">
    <name type="scientific">Porites lobata</name>
    <dbReference type="NCBI Taxonomy" id="104759"/>
    <lineage>
        <taxon>Eukaryota</taxon>
        <taxon>Metazoa</taxon>
        <taxon>Cnidaria</taxon>
        <taxon>Anthozoa</taxon>
        <taxon>Hexacorallia</taxon>
        <taxon>Scleractinia</taxon>
        <taxon>Fungiina</taxon>
        <taxon>Poritidae</taxon>
        <taxon>Porites</taxon>
    </lineage>
</organism>
<keyword evidence="7" id="KW-0067">ATP-binding</keyword>
<feature type="region of interest" description="Disordered" evidence="11">
    <location>
        <begin position="2499"/>
        <end position="2531"/>
    </location>
</feature>
<keyword evidence="8" id="KW-0694">RNA-binding</keyword>
<accession>A0ABN8QXB4</accession>
<keyword evidence="5" id="KW-0548">Nucleotidyltransferase</keyword>
<dbReference type="EMBL" id="CALNXK010000166">
    <property type="protein sequence ID" value="CAH3171668.1"/>
    <property type="molecule type" value="Genomic_DNA"/>
</dbReference>
<gene>
    <name evidence="14" type="ORF">PLOB_00012103</name>
</gene>
<protein>
    <recommendedName>
        <fullName evidence="2">RNA-directed RNA polymerase</fullName>
        <ecNumber evidence="2">2.7.7.48</ecNumber>
    </recommendedName>
</protein>
<dbReference type="Pfam" id="PF00271">
    <property type="entry name" value="Helicase_C"/>
    <property type="match status" value="1"/>
</dbReference>
<evidence type="ECO:0000256" key="1">
    <source>
        <dbReference type="ARBA" id="ARBA00005762"/>
    </source>
</evidence>
<name>A0ABN8QXB4_9CNID</name>
<dbReference type="Gene3D" id="2.170.150.30">
    <property type="entry name" value="RIG-I-like receptor, C-terminal regulatory domain"/>
    <property type="match status" value="1"/>
</dbReference>
<dbReference type="SMART" id="SM00487">
    <property type="entry name" value="DEXDc"/>
    <property type="match status" value="1"/>
</dbReference>
<evidence type="ECO:0000256" key="4">
    <source>
        <dbReference type="ARBA" id="ARBA00022679"/>
    </source>
</evidence>
<dbReference type="PROSITE" id="PS51194">
    <property type="entry name" value="HELICASE_CTER"/>
    <property type="match status" value="1"/>
</dbReference>
<dbReference type="EC" id="2.7.7.48" evidence="2"/>
<dbReference type="InterPro" id="IPR001650">
    <property type="entry name" value="Helicase_C-like"/>
</dbReference>
<keyword evidence="6" id="KW-0547">Nucleotide-binding</keyword>
<evidence type="ECO:0000256" key="7">
    <source>
        <dbReference type="ARBA" id="ARBA00022840"/>
    </source>
</evidence>
<dbReference type="Pfam" id="PF00270">
    <property type="entry name" value="DEAD"/>
    <property type="match status" value="1"/>
</dbReference>
<evidence type="ECO:0000256" key="2">
    <source>
        <dbReference type="ARBA" id="ARBA00012494"/>
    </source>
</evidence>
<proteinExistence type="inferred from homology"/>
<comment type="caution">
    <text evidence="14">The sequence shown here is derived from an EMBL/GenBank/DDBJ whole genome shotgun (WGS) entry which is preliminary data.</text>
</comment>
<evidence type="ECO:0000256" key="8">
    <source>
        <dbReference type="ARBA" id="ARBA00022884"/>
    </source>
</evidence>
<feature type="domain" description="Helicase ATP-binding" evidence="12">
    <location>
        <begin position="177"/>
        <end position="353"/>
    </location>
</feature>
<keyword evidence="4" id="KW-0808">Transferase</keyword>
<dbReference type="SMART" id="SM00490">
    <property type="entry name" value="HELICc"/>
    <property type="match status" value="1"/>
</dbReference>
<dbReference type="Gene3D" id="3.40.50.300">
    <property type="entry name" value="P-loop containing nucleotide triphosphate hydrolases"/>
    <property type="match status" value="2"/>
</dbReference>
<sequence length="2787" mass="319169">MAFRRQITRLTIHCNRCRMELAKREMLMLATIPPSHLHLAVRQEREEDAFEKLNKVENPKGGKSAQYCPYIVFCRQCGMHVGNVTILSSKQFVCYKIDNIYLVNNGEEIRAKKLSKIRSRLEEECCIEVVNVSSAICQFQLQPSEPMIYCDTWGFSHTSQEIAFLTQQCPRDYQRELFLSVMRRNTLVCLPTGSGKTLVAAMALSCMKKLNPNKLMVFLVDRVPLVYQQSEYIKSQVPELRVRTLVGEMEPPQEKAVHQALADQEVDVLVLTHQIFLNFLAMEKNPIIRLSDISVLVFDEAHHCRGRHQYNQIMEYYHVTPNKFKPIVLGLTASPAGEVTVERTTDRLKELLDNLSCEVSTPIESNDLAENVNNPDTLYCAVPETNTRQVVLLQIIQEHIQYMKTTYLDDAHRWQRFAGFPLFSSNFRGALRRLNDSCYGDKSKTKAVIAGEHIMQMLSIVDVCEVLGCKRAMECLRECVHNITHELSPKGSALSKMVREDATFRDLRGLADSSVDEESPISDRYNILVAHIKQFVCQVQQDVSSRGIVFVSMRKTAYKLCEQIRMLPEVPETLNPKVFVGHGQGSYDGMAWADEQKVLLECFKTGQIKLLISTSVLEEGLDVPECNLVIRFEGAATLRALVQTRGRASRRPGSKFVVICNERQKQEAEDVVLKERYMEEAIRHLMETNRQKLQSEDFGCKVKRLDSFVPTSDETVEVANKKYNPQVSISVHHLGTLKHQQHVVEFLEQKFEVMAMKTSTPSSSGSEGSRRKVLRFDLQPNEDGNCKEFRSKEGFICHVTEEWCSYLTKPEEEPLPVWLKASFTKKRHKAEDTFHSLRANSLFLGTFLTRCHFRYQWPSEPTLKNVLIYFDHSLKTLTIGFKAYKLELRYEELEDFIIVNSDVASGVIKLFLTIKHPPRLFQSVDHPFLDVGGDNEQGPHENDDNNFLQVDVDDICSELSDDGTESESNTFSTDEEYPDPNMNPPLRRKNKFDKIAWERVPDILNSEKAWAHCYTYCFVLPCNESSQIIHLLSRIQNRFNKKAFYCRVKESFGRFPVTDIPPNLPFDVKYASQMVISRHPVMRGKMSSTFTELLLNKPTSVVCAALEQLKNALEQDSFCDPEMAFKTFLGQNNPSASGFQNRPIPGHCALIKRAVITPTRLLLYPPEVMVKNRVLRQYETESFLCVSVRDEDLSKLSAGGGSLNPLLDGINRILDEGLNIAAQRFQFLGSSNSQLRNHSCWFVGPKFEPDIIRRWMGDFSHIKCVASYVARMGQCFSTSIDSVGIGISEGTLSEEEDDVKTVDQKYCFSDGIGRISEELAAEVVRKIAKPFKPSAFQIRFSGCKGVLAVDPRLPGKQAIFRPSMCKFESFHRRLEVLQTSRPQVVYLNHQVIMLLSNQGVPDDVFVRLQSNMLEKLAGMLVNENDAIEMLITGAKTGVSYKSLSSSGIPLTTEPFFKSLLVAMYRNHIHELLSRSRILLPPEEARLMMGVMDERGVLKPGQVYVQYSEISTGVDREDQFDMRKKRVVTGPLVVTRNPCLHPGDVRQLEAVDFLELSHLVDCVVFPRCGARPHCNEMAGGDLDGDLYFVCWNKDLLLRKPNFPPMDYQALEKQQQTEPITAADMTKFVVNYIRCDQLGVIDNVHKALADRENDGVESEVCLHLAEIHSLAVDAPKTGKWPKMQGIGKIKACPDFMMKRDKPSYPSDKVLGELYRRCRKFQDAASEKFNQKMRIDKSLLLQGYDRYIEGARESYQKYREKMRALMSLYGIESEAEVFTGCFLKLRNRLSKEKTEIAEIVGCILFEMRLDFRTQFFHEFNVNGQHFLENEDITDEMLLKASAWYNVAYTHAHDQANESEPGHQKRLLGFPWFVNDIMLAIKNLKQPPHFSQSLNVNTTVGESLARLFKEEKTWILEQLLEREGTKKSIARHLKGVIPQHSMIVTGPSATLLFHENSDLDICLLPQSTQKLHGVPVISQEMYHNTPFLSGLLEECNTSQRSFDPIDSAEKLAHPSKVNDIPVKDQVKSLERLIPHLKETQVQKGEHGYPKHLFHKVRLVGKKTFPVLVCKHPTGSLLNETKCSPNLVCDLIASPNSLPIAVLLSSYIKSFPHLLLVLRVIHRWCYVTGLSRSKAGAGNTSNLMASVLLFQCMRKGQIQNFNEGHISSQICKLVRGAMTESDMHVEWEKVIRLLGDDAGENANSTRLPTPKLGEMLMRFFKAHKSFFEEEVPDPLARILRARKFADLLDKDHVNLVKEHMRRAYQLLALYGDVQIMLAISGSEDYNVIYLSPLLSSFFAGVEKSKALEITRKTRARSVVIRPKLPRSRNSAIVEVKGSEPTIRAVEEELDRMEKQASRDRVSLMSGCFVEDASVVLYEESRHENDLVSLTPYDGPCHQKHDNLARHVASVVSRTFNNEYPLRRFTEKFFQQLKVVERDFDSQIHGRLEFAVHFGRVYLFSVPHLLLEDGEPISIAMLRTNKRKTVKPTSEPHVLPREVSFVDEQEERARRRKRRPKQTISCKSNRKKRKRGNPSRSAFYTSVHFPDSVKKFLHKYKFFPDNNVIEKYTVDICPSTEDIEFYVRLDNQLRFIDIKFPNLRWCMVDLKRTWKACSNHDVREGAQAVGGVMYPKGHVTQCDTRASDDIILDGLETDIRFLLHSRYEMSQQDIRDTKYAQYQHVLRSGSEMQSEKPFVVKEDQWKDVRLIRFIKSTKFKRDSAKRDFMSNLTVYLDEVTEYSRPSHQVGVFQKEITRWELSIEAALPEDLTEKETVKRFLHELWEYSFSLSSFLSA</sequence>
<evidence type="ECO:0000256" key="6">
    <source>
        <dbReference type="ARBA" id="ARBA00022741"/>
    </source>
</evidence>
<evidence type="ECO:0000256" key="5">
    <source>
        <dbReference type="ARBA" id="ARBA00022695"/>
    </source>
</evidence>
<evidence type="ECO:0000256" key="10">
    <source>
        <dbReference type="ARBA" id="ARBA00048744"/>
    </source>
</evidence>
<evidence type="ECO:0000259" key="12">
    <source>
        <dbReference type="PROSITE" id="PS51192"/>
    </source>
</evidence>
<evidence type="ECO:0000313" key="14">
    <source>
        <dbReference type="EMBL" id="CAH3171668.1"/>
    </source>
</evidence>
<dbReference type="InterPro" id="IPR011545">
    <property type="entry name" value="DEAD/DEAH_box_helicase_dom"/>
</dbReference>
<dbReference type="PROSITE" id="PS51192">
    <property type="entry name" value="HELICASE_ATP_BIND_1"/>
    <property type="match status" value="1"/>
</dbReference>
<keyword evidence="9" id="KW-0943">RNA-mediated gene silencing</keyword>